<protein>
    <recommendedName>
        <fullName evidence="3">DUF3368 domain-containing protein</fullName>
    </recommendedName>
</protein>
<dbReference type="EMBL" id="CP066075">
    <property type="protein sequence ID" value="QQC63180.1"/>
    <property type="molecule type" value="Genomic_DNA"/>
</dbReference>
<dbReference type="InterPro" id="IPR021799">
    <property type="entry name" value="PIN-like_prokaryotic"/>
</dbReference>
<evidence type="ECO:0000313" key="2">
    <source>
        <dbReference type="Proteomes" id="UP000595610"/>
    </source>
</evidence>
<gene>
    <name evidence="1" type="ORF">I6I06_12790</name>
</gene>
<dbReference type="AlphaFoldDB" id="A0A7T4T7T2"/>
<dbReference type="RefSeq" id="WP_042326977.1">
    <property type="nucleotide sequence ID" value="NZ_CP066075.1"/>
</dbReference>
<dbReference type="Proteomes" id="UP000595610">
    <property type="component" value="Chromosome 1"/>
</dbReference>
<accession>A0A7T4T7T2</accession>
<evidence type="ECO:0000313" key="1">
    <source>
        <dbReference type="EMBL" id="QQC63180.1"/>
    </source>
</evidence>
<sequence>MIVILDASTLINLANGGVLAKVFRIPDVCFCISEAVRKESKTVSREIEAAVSRGEVEWVDADSIDAHEYETALATWGLGAGETECFLAALKLQCEVACDDGAARKAISRHRQEIRLTGSIGLLRMATRLSHISKEEAFAAYKLMKVRGGFLPEITLSEL</sequence>
<reference evidence="1 2" key="1">
    <citation type="submission" date="2020-12" db="EMBL/GenBank/DDBJ databases">
        <title>FDA dAtabase for Regulatory Grade micrObial Sequences (FDA-ARGOS): Supporting development and validation of Infectious Disease Dx tests.</title>
        <authorList>
            <person name="Nelson B."/>
            <person name="Plummer A."/>
            <person name="Tallon L."/>
            <person name="Sadzewicz L."/>
            <person name="Zhao X."/>
            <person name="Boylan J."/>
            <person name="Ott S."/>
            <person name="Bowen H."/>
            <person name="Vavikolanu K."/>
            <person name="Mehta A."/>
            <person name="Aluvathingal J."/>
            <person name="Nadendla S."/>
            <person name="Myers T."/>
            <person name="Yan Y."/>
            <person name="Sichtig H."/>
        </authorList>
    </citation>
    <scope>NUCLEOTIDE SEQUENCE [LARGE SCALE GENOMIC DNA]</scope>
    <source>
        <strain evidence="1 2">FDAARGOS_1049</strain>
    </source>
</reference>
<proteinExistence type="predicted"/>
<dbReference type="PANTHER" id="PTHR39550:SF1">
    <property type="entry name" value="SLL0658 PROTEIN"/>
    <property type="match status" value="1"/>
</dbReference>
<dbReference type="KEGG" id="pgis:I6I06_12790"/>
<keyword evidence="2" id="KW-1185">Reference proteome</keyword>
<dbReference type="Pfam" id="PF11848">
    <property type="entry name" value="DUF3368"/>
    <property type="match status" value="1"/>
</dbReference>
<dbReference type="PANTHER" id="PTHR39550">
    <property type="entry name" value="SLL0658 PROTEIN"/>
    <property type="match status" value="1"/>
</dbReference>
<name>A0A7T4T7T2_9BURK</name>
<organism evidence="1 2">
    <name type="scientific">Paraburkholderia ginsengisoli</name>
    <dbReference type="NCBI Taxonomy" id="311231"/>
    <lineage>
        <taxon>Bacteria</taxon>
        <taxon>Pseudomonadati</taxon>
        <taxon>Pseudomonadota</taxon>
        <taxon>Betaproteobacteria</taxon>
        <taxon>Burkholderiales</taxon>
        <taxon>Burkholderiaceae</taxon>
        <taxon>Paraburkholderia</taxon>
    </lineage>
</organism>
<evidence type="ECO:0008006" key="3">
    <source>
        <dbReference type="Google" id="ProtNLM"/>
    </source>
</evidence>